<dbReference type="InterPro" id="IPR017871">
    <property type="entry name" value="ABC_transporter-like_CS"/>
</dbReference>
<protein>
    <submittedName>
        <fullName evidence="7">Metal ABC transporter ATP-binding protein</fullName>
    </submittedName>
</protein>
<dbReference type="PANTHER" id="PTHR42734">
    <property type="entry name" value="METAL TRANSPORT SYSTEM ATP-BINDING PROTEIN TM_0124-RELATED"/>
    <property type="match status" value="1"/>
</dbReference>
<keyword evidence="4 7" id="KW-0067">ATP-binding</keyword>
<dbReference type="InterPro" id="IPR003439">
    <property type="entry name" value="ABC_transporter-like_ATP-bd"/>
</dbReference>
<dbReference type="InterPro" id="IPR050153">
    <property type="entry name" value="Metal_Ion_Import_ABC"/>
</dbReference>
<evidence type="ECO:0000256" key="3">
    <source>
        <dbReference type="ARBA" id="ARBA00022741"/>
    </source>
</evidence>
<evidence type="ECO:0000256" key="4">
    <source>
        <dbReference type="ARBA" id="ARBA00022840"/>
    </source>
</evidence>
<reference evidence="8" key="1">
    <citation type="journal article" date="2019" name="Int. J. Syst. Evol. Microbiol.">
        <title>The Global Catalogue of Microorganisms (GCM) 10K type strain sequencing project: providing services to taxonomists for standard genome sequencing and annotation.</title>
        <authorList>
            <consortium name="The Broad Institute Genomics Platform"/>
            <consortium name="The Broad Institute Genome Sequencing Center for Infectious Disease"/>
            <person name="Wu L."/>
            <person name="Ma J."/>
        </authorList>
    </citation>
    <scope>NUCLEOTIDE SEQUENCE [LARGE SCALE GENOMIC DNA]</scope>
    <source>
        <strain evidence="8">CAIM 431</strain>
    </source>
</reference>
<proteinExistence type="inferred from homology"/>
<comment type="caution">
    <text evidence="7">The sequence shown here is derived from an EMBL/GenBank/DDBJ whole genome shotgun (WGS) entry which is preliminary data.</text>
</comment>
<gene>
    <name evidence="7" type="ORF">ACFSCS_10125</name>
</gene>
<keyword evidence="2" id="KW-0813">Transport</keyword>
<dbReference type="SMART" id="SM00382">
    <property type="entry name" value="AAA"/>
    <property type="match status" value="1"/>
</dbReference>
<name>A0ABW4RW27_9ACTN</name>
<evidence type="ECO:0000313" key="7">
    <source>
        <dbReference type="EMBL" id="MFD1890531.1"/>
    </source>
</evidence>
<feature type="region of interest" description="Disordered" evidence="5">
    <location>
        <begin position="210"/>
        <end position="244"/>
    </location>
</feature>
<dbReference type="Pfam" id="PF00005">
    <property type="entry name" value="ABC_tran"/>
    <property type="match status" value="1"/>
</dbReference>
<evidence type="ECO:0000256" key="2">
    <source>
        <dbReference type="ARBA" id="ARBA00022448"/>
    </source>
</evidence>
<dbReference type="InterPro" id="IPR027417">
    <property type="entry name" value="P-loop_NTPase"/>
</dbReference>
<dbReference type="SUPFAM" id="SSF52540">
    <property type="entry name" value="P-loop containing nucleoside triphosphate hydrolases"/>
    <property type="match status" value="1"/>
</dbReference>
<organism evidence="7 8">
    <name type="scientific">Luteococcus peritonei</name>
    <dbReference type="NCBI Taxonomy" id="88874"/>
    <lineage>
        <taxon>Bacteria</taxon>
        <taxon>Bacillati</taxon>
        <taxon>Actinomycetota</taxon>
        <taxon>Actinomycetes</taxon>
        <taxon>Propionibacteriales</taxon>
        <taxon>Propionibacteriaceae</taxon>
        <taxon>Luteococcus</taxon>
    </lineage>
</organism>
<dbReference type="EMBL" id="JBHUFZ010000022">
    <property type="protein sequence ID" value="MFD1890531.1"/>
    <property type="molecule type" value="Genomic_DNA"/>
</dbReference>
<evidence type="ECO:0000313" key="8">
    <source>
        <dbReference type="Proteomes" id="UP001597326"/>
    </source>
</evidence>
<keyword evidence="8" id="KW-1185">Reference proteome</keyword>
<keyword evidence="3" id="KW-0547">Nucleotide-binding</keyword>
<comment type="similarity">
    <text evidence="1">Belongs to the ABC transporter superfamily.</text>
</comment>
<dbReference type="RefSeq" id="WP_343873655.1">
    <property type="nucleotide sequence ID" value="NZ_BAAAIX010000019.1"/>
</dbReference>
<dbReference type="GO" id="GO:0005524">
    <property type="term" value="F:ATP binding"/>
    <property type="evidence" value="ECO:0007669"/>
    <property type="project" value="UniProtKB-KW"/>
</dbReference>
<sequence length="244" mass="26494">MTLQGHEILHGIDVHVMPGETVALLGGNGSGKTTLVRTLLGLTPTSGGERRLFGTPLRSFHDWQRVGYVPQRGSLQLANATVEEVVTSGRLAKRSAFMPLRRRDRAAVDTALEKVKLTDRRKASFVRLSGGQQQRALIARALCVNPDLLVLDEPLAGLDMTTQRSLARVLRQLKAEGLGFLVVLHELGPLAELIDRSVVLQDGRVIHDGPLLPGTGADDHHHVPHRSATPLPFEAPLPSEGGRR</sequence>
<dbReference type="PANTHER" id="PTHR42734:SF17">
    <property type="entry name" value="METAL TRANSPORT SYSTEM ATP-BINDING PROTEIN TM_0124-RELATED"/>
    <property type="match status" value="1"/>
</dbReference>
<accession>A0ABW4RW27</accession>
<dbReference type="Proteomes" id="UP001597326">
    <property type="component" value="Unassembled WGS sequence"/>
</dbReference>
<feature type="domain" description="ABC transporter" evidence="6">
    <location>
        <begin position="1"/>
        <end position="227"/>
    </location>
</feature>
<evidence type="ECO:0000256" key="1">
    <source>
        <dbReference type="ARBA" id="ARBA00005417"/>
    </source>
</evidence>
<dbReference type="InterPro" id="IPR003593">
    <property type="entry name" value="AAA+_ATPase"/>
</dbReference>
<evidence type="ECO:0000259" key="6">
    <source>
        <dbReference type="PROSITE" id="PS50893"/>
    </source>
</evidence>
<dbReference type="PROSITE" id="PS50893">
    <property type="entry name" value="ABC_TRANSPORTER_2"/>
    <property type="match status" value="1"/>
</dbReference>
<dbReference type="Gene3D" id="3.40.50.300">
    <property type="entry name" value="P-loop containing nucleotide triphosphate hydrolases"/>
    <property type="match status" value="1"/>
</dbReference>
<evidence type="ECO:0000256" key="5">
    <source>
        <dbReference type="SAM" id="MobiDB-lite"/>
    </source>
</evidence>
<dbReference type="PROSITE" id="PS00211">
    <property type="entry name" value="ABC_TRANSPORTER_1"/>
    <property type="match status" value="1"/>
</dbReference>